<reference evidence="1 2" key="1">
    <citation type="submission" date="2020-08" db="EMBL/GenBank/DDBJ databases">
        <title>Genomic Encyclopedia of Type Strains, Phase IV (KMG-IV): sequencing the most valuable type-strain genomes for metagenomic binning, comparative biology and taxonomic classification.</title>
        <authorList>
            <person name="Goeker M."/>
        </authorList>
    </citation>
    <scope>NUCLEOTIDE SEQUENCE [LARGE SCALE GENOMIC DNA]</scope>
    <source>
        <strain evidence="1 2">DSM 10633</strain>
    </source>
</reference>
<name>A0A840PQ74_URETH</name>
<evidence type="ECO:0000313" key="2">
    <source>
        <dbReference type="Proteomes" id="UP000557217"/>
    </source>
</evidence>
<protein>
    <submittedName>
        <fullName evidence="1">Uncharacterized protein</fullName>
    </submittedName>
</protein>
<dbReference type="EMBL" id="JACHGZ010000004">
    <property type="protein sequence ID" value="MBB5148173.1"/>
    <property type="molecule type" value="Genomic_DNA"/>
</dbReference>
<dbReference type="Proteomes" id="UP000557217">
    <property type="component" value="Unassembled WGS sequence"/>
</dbReference>
<comment type="caution">
    <text evidence="1">The sequence shown here is derived from an EMBL/GenBank/DDBJ whole genome shotgun (WGS) entry which is preliminary data.</text>
</comment>
<evidence type="ECO:0000313" key="1">
    <source>
        <dbReference type="EMBL" id="MBB5148173.1"/>
    </source>
</evidence>
<proteinExistence type="predicted"/>
<dbReference type="RefSeq" id="WP_168412016.1">
    <property type="nucleotide sequence ID" value="NZ_JAAXPW010000006.1"/>
</dbReference>
<sequence>MSEKKTKNTTSKKKEVKELKFSKEQIIKSNKHTHIRDALNAILKDSEKYSLKEVDAKLKEFYEGGKK</sequence>
<keyword evidence="2" id="KW-1185">Reference proteome</keyword>
<accession>A0A840PQ74</accession>
<gene>
    <name evidence="1" type="ORF">HNR36_000558</name>
</gene>
<organism evidence="1 2">
    <name type="scientific">Ureibacillus thermosphaericus</name>
    <dbReference type="NCBI Taxonomy" id="51173"/>
    <lineage>
        <taxon>Bacteria</taxon>
        <taxon>Bacillati</taxon>
        <taxon>Bacillota</taxon>
        <taxon>Bacilli</taxon>
        <taxon>Bacillales</taxon>
        <taxon>Caryophanaceae</taxon>
        <taxon>Ureibacillus</taxon>
    </lineage>
</organism>
<dbReference type="AlphaFoldDB" id="A0A840PQ74"/>